<evidence type="ECO:0000256" key="6">
    <source>
        <dbReference type="ARBA" id="ARBA00023136"/>
    </source>
</evidence>
<dbReference type="EMBL" id="JBHUMM010000045">
    <property type="protein sequence ID" value="MFD2673631.1"/>
    <property type="molecule type" value="Genomic_DNA"/>
</dbReference>
<keyword evidence="5 7" id="KW-1133">Transmembrane helix</keyword>
<feature type="transmembrane region" description="Helical" evidence="7">
    <location>
        <begin position="243"/>
        <end position="262"/>
    </location>
</feature>
<gene>
    <name evidence="9" type="ORF">ACFSUC_18940</name>
</gene>
<evidence type="ECO:0000256" key="2">
    <source>
        <dbReference type="ARBA" id="ARBA00022448"/>
    </source>
</evidence>
<evidence type="ECO:0000313" key="9">
    <source>
        <dbReference type="EMBL" id="MFD2673631.1"/>
    </source>
</evidence>
<dbReference type="Pfam" id="PF00528">
    <property type="entry name" value="BPD_transp_1"/>
    <property type="match status" value="1"/>
</dbReference>
<dbReference type="PANTHER" id="PTHR43744:SF12">
    <property type="entry name" value="ABC TRANSPORTER PERMEASE PROTEIN MG189-RELATED"/>
    <property type="match status" value="1"/>
</dbReference>
<dbReference type="RefSeq" id="WP_379931216.1">
    <property type="nucleotide sequence ID" value="NZ_JBHUMM010000045.1"/>
</dbReference>
<comment type="subcellular location">
    <subcellularLocation>
        <location evidence="1 7">Cell membrane</location>
        <topology evidence="1 7">Multi-pass membrane protein</topology>
    </subcellularLocation>
</comment>
<evidence type="ECO:0000256" key="4">
    <source>
        <dbReference type="ARBA" id="ARBA00022692"/>
    </source>
</evidence>
<dbReference type="Gene3D" id="1.10.3720.10">
    <property type="entry name" value="MetI-like"/>
    <property type="match status" value="1"/>
</dbReference>
<feature type="transmembrane region" description="Helical" evidence="7">
    <location>
        <begin position="75"/>
        <end position="94"/>
    </location>
</feature>
<feature type="transmembrane region" description="Helical" evidence="7">
    <location>
        <begin position="183"/>
        <end position="208"/>
    </location>
</feature>
<reference evidence="10" key="1">
    <citation type="journal article" date="2019" name="Int. J. Syst. Evol. Microbiol.">
        <title>The Global Catalogue of Microorganisms (GCM) 10K type strain sequencing project: providing services to taxonomists for standard genome sequencing and annotation.</title>
        <authorList>
            <consortium name="The Broad Institute Genomics Platform"/>
            <consortium name="The Broad Institute Genome Sequencing Center for Infectious Disease"/>
            <person name="Wu L."/>
            <person name="Ma J."/>
        </authorList>
    </citation>
    <scope>NUCLEOTIDE SEQUENCE [LARGE SCALE GENOMIC DNA]</scope>
    <source>
        <strain evidence="10">KCTC 33676</strain>
    </source>
</reference>
<feature type="transmembrane region" description="Helical" evidence="7">
    <location>
        <begin position="139"/>
        <end position="162"/>
    </location>
</feature>
<dbReference type="PANTHER" id="PTHR43744">
    <property type="entry name" value="ABC TRANSPORTER PERMEASE PROTEIN MG189-RELATED-RELATED"/>
    <property type="match status" value="1"/>
</dbReference>
<dbReference type="CDD" id="cd06261">
    <property type="entry name" value="TM_PBP2"/>
    <property type="match status" value="1"/>
</dbReference>
<comment type="caution">
    <text evidence="9">The sequence shown here is derived from an EMBL/GenBank/DDBJ whole genome shotgun (WGS) entry which is preliminary data.</text>
</comment>
<proteinExistence type="inferred from homology"/>
<evidence type="ECO:0000256" key="7">
    <source>
        <dbReference type="RuleBase" id="RU363032"/>
    </source>
</evidence>
<evidence type="ECO:0000256" key="1">
    <source>
        <dbReference type="ARBA" id="ARBA00004651"/>
    </source>
</evidence>
<evidence type="ECO:0000259" key="8">
    <source>
        <dbReference type="PROSITE" id="PS50928"/>
    </source>
</evidence>
<organism evidence="9 10">
    <name type="scientific">Marinicrinis sediminis</name>
    <dbReference type="NCBI Taxonomy" id="1652465"/>
    <lineage>
        <taxon>Bacteria</taxon>
        <taxon>Bacillati</taxon>
        <taxon>Bacillota</taxon>
        <taxon>Bacilli</taxon>
        <taxon>Bacillales</taxon>
        <taxon>Paenibacillaceae</taxon>
    </lineage>
</organism>
<accession>A0ABW5RG07</accession>
<protein>
    <submittedName>
        <fullName evidence="9">Carbohydrate ABC transporter permease</fullName>
    </submittedName>
</protein>
<feature type="domain" description="ABC transmembrane type-1" evidence="8">
    <location>
        <begin position="71"/>
        <end position="262"/>
    </location>
</feature>
<name>A0ABW5RG07_9BACL</name>
<sequence>MGESRYSWSKLLLEIMAIALALVFLIPFYFVAVNSVKSFAEILMHTISWPKEFVFSNYAAAWEQIQFASAFRNSLLVTFFSNLGLIIISSMAAWKMARTKRKANQILFFIFVSAMVIPFQSLMIPLVKWGNTLGLIDTIYGLVIMYFGFGVSLNLFLYHGFVKSVPLEIEESAIVDGCNPMRLFWSIVFPLLKPITVTIIILNSLWIWNDFMLPLLILHSPEYLTIPLVISKLFDQFMNKWDLALPAMVMSVTPVILLYLVLQRYIIQGITAGALKG</sequence>
<dbReference type="PROSITE" id="PS50928">
    <property type="entry name" value="ABC_TM1"/>
    <property type="match status" value="1"/>
</dbReference>
<dbReference type="InterPro" id="IPR035906">
    <property type="entry name" value="MetI-like_sf"/>
</dbReference>
<evidence type="ECO:0000256" key="3">
    <source>
        <dbReference type="ARBA" id="ARBA00022475"/>
    </source>
</evidence>
<dbReference type="InterPro" id="IPR000515">
    <property type="entry name" value="MetI-like"/>
</dbReference>
<keyword evidence="3" id="KW-1003">Cell membrane</keyword>
<evidence type="ECO:0000256" key="5">
    <source>
        <dbReference type="ARBA" id="ARBA00022989"/>
    </source>
</evidence>
<keyword evidence="6 7" id="KW-0472">Membrane</keyword>
<feature type="transmembrane region" description="Helical" evidence="7">
    <location>
        <begin position="12"/>
        <end position="32"/>
    </location>
</feature>
<keyword evidence="4 7" id="KW-0812">Transmembrane</keyword>
<evidence type="ECO:0000313" key="10">
    <source>
        <dbReference type="Proteomes" id="UP001597497"/>
    </source>
</evidence>
<comment type="similarity">
    <text evidence="7">Belongs to the binding-protein-dependent transport system permease family.</text>
</comment>
<keyword evidence="2 7" id="KW-0813">Transport</keyword>
<keyword evidence="10" id="KW-1185">Reference proteome</keyword>
<feature type="transmembrane region" description="Helical" evidence="7">
    <location>
        <begin position="106"/>
        <end position="127"/>
    </location>
</feature>
<dbReference type="SUPFAM" id="SSF161098">
    <property type="entry name" value="MetI-like"/>
    <property type="match status" value="1"/>
</dbReference>
<dbReference type="Proteomes" id="UP001597497">
    <property type="component" value="Unassembled WGS sequence"/>
</dbReference>